<evidence type="ECO:0000313" key="3">
    <source>
        <dbReference type="Proteomes" id="UP000785679"/>
    </source>
</evidence>
<gene>
    <name evidence="2" type="ORF">FGO68_gene3117</name>
</gene>
<dbReference type="EMBL" id="RRYP01001967">
    <property type="protein sequence ID" value="TNV85272.1"/>
    <property type="molecule type" value="Genomic_DNA"/>
</dbReference>
<keyword evidence="3" id="KW-1185">Reference proteome</keyword>
<accession>A0A8J8P1C7</accession>
<name>A0A8J8P1C7_HALGN</name>
<evidence type="ECO:0000313" key="2">
    <source>
        <dbReference type="EMBL" id="TNV85272.1"/>
    </source>
</evidence>
<sequence length="589" mass="66964">MSLLSRAQLIPDSPSDDENSRNISDVPPTSQTPVKKKIQFSSFAQMNKGKQQNASILDLLRAPPVGTKLKESKRVSVSEQSDVSQNSNPPIINLSLQPQDEDQQSIEKYVQKTAKNNEPDEETIARRNAKQQMNFAAKSTDLLTLASQVLKENQSIMPLIEQLTTKLQSVSDDIQNRTTVIIKCFERMFSQDNPKGLYGLEDKVRFTVQEDIQLHIESSFDNLKKFITKVSDIKALVKSFVEIPLPQFQFKRALRIETHLLKIRKSKSLSIYDKVVSQVDDNMIVMQNYEKGITDFINVSKQGNSELLKFQVKFQMRKKLLSVIKHGERMICDNYVFDFANPSCVLQKLSEDGEIVSVLALDEQQILIGHSNFSMISAFKWVENERKYVQYFSGQLNSGLNETNIHLTHLQWSISNKSQVYMSSQYSNIYRISCIEQLSLIYPQLEKKELLYNLKMQKLIDFKEDFSQRLLILTTKKLVVLDLKTLLPVQQYSGLQINQSTLATLTNFDITLRPMVVAQGKQGIEIRDMMESGIHTTPQSVKGLEGMKLIGLLQGQWGGHKGHMVFGEGITNIIAVQNGEMCVIAVKAR</sequence>
<proteinExistence type="predicted"/>
<feature type="compositionally biased region" description="Polar residues" evidence="1">
    <location>
        <begin position="77"/>
        <end position="91"/>
    </location>
</feature>
<reference evidence="2" key="1">
    <citation type="submission" date="2019-06" db="EMBL/GenBank/DDBJ databases">
        <authorList>
            <person name="Zheng W."/>
        </authorList>
    </citation>
    <scope>NUCLEOTIDE SEQUENCE</scope>
    <source>
        <strain evidence="2">QDHG01</strain>
    </source>
</reference>
<dbReference type="Proteomes" id="UP000785679">
    <property type="component" value="Unassembled WGS sequence"/>
</dbReference>
<feature type="region of interest" description="Disordered" evidence="1">
    <location>
        <begin position="1"/>
        <end position="35"/>
    </location>
</feature>
<evidence type="ECO:0000256" key="1">
    <source>
        <dbReference type="SAM" id="MobiDB-lite"/>
    </source>
</evidence>
<feature type="region of interest" description="Disordered" evidence="1">
    <location>
        <begin position="68"/>
        <end position="91"/>
    </location>
</feature>
<feature type="compositionally biased region" description="Polar residues" evidence="1">
    <location>
        <begin position="21"/>
        <end position="35"/>
    </location>
</feature>
<dbReference type="AlphaFoldDB" id="A0A8J8P1C7"/>
<comment type="caution">
    <text evidence="2">The sequence shown here is derived from an EMBL/GenBank/DDBJ whole genome shotgun (WGS) entry which is preliminary data.</text>
</comment>
<protein>
    <submittedName>
        <fullName evidence="2">Uncharacterized protein</fullName>
    </submittedName>
</protein>
<organism evidence="2 3">
    <name type="scientific">Halteria grandinella</name>
    <dbReference type="NCBI Taxonomy" id="5974"/>
    <lineage>
        <taxon>Eukaryota</taxon>
        <taxon>Sar</taxon>
        <taxon>Alveolata</taxon>
        <taxon>Ciliophora</taxon>
        <taxon>Intramacronucleata</taxon>
        <taxon>Spirotrichea</taxon>
        <taxon>Stichotrichia</taxon>
        <taxon>Sporadotrichida</taxon>
        <taxon>Halteriidae</taxon>
        <taxon>Halteria</taxon>
    </lineage>
</organism>